<evidence type="ECO:0000313" key="3">
    <source>
        <dbReference type="Proteomes" id="UP000824239"/>
    </source>
</evidence>
<dbReference type="EMBL" id="DVHE01000073">
    <property type="protein sequence ID" value="HIR51470.1"/>
    <property type="molecule type" value="Genomic_DNA"/>
</dbReference>
<feature type="region of interest" description="Disordered" evidence="1">
    <location>
        <begin position="63"/>
        <end position="101"/>
    </location>
</feature>
<comment type="caution">
    <text evidence="2">The sequence shown here is derived from an EMBL/GenBank/DDBJ whole genome shotgun (WGS) entry which is preliminary data.</text>
</comment>
<name>A0A9D1DIV8_9FIRM</name>
<reference evidence="2" key="1">
    <citation type="submission" date="2020-10" db="EMBL/GenBank/DDBJ databases">
        <authorList>
            <person name="Gilroy R."/>
        </authorList>
    </citation>
    <scope>NUCLEOTIDE SEQUENCE</scope>
    <source>
        <strain evidence="2">ChiBcec15-4380</strain>
    </source>
</reference>
<reference evidence="2" key="2">
    <citation type="journal article" date="2021" name="PeerJ">
        <title>Extensive microbial diversity within the chicken gut microbiome revealed by metagenomics and culture.</title>
        <authorList>
            <person name="Gilroy R."/>
            <person name="Ravi A."/>
            <person name="Getino M."/>
            <person name="Pursley I."/>
            <person name="Horton D.L."/>
            <person name="Alikhan N.F."/>
            <person name="Baker D."/>
            <person name="Gharbi K."/>
            <person name="Hall N."/>
            <person name="Watson M."/>
            <person name="Adriaenssens E.M."/>
            <person name="Foster-Nyarko E."/>
            <person name="Jarju S."/>
            <person name="Secka A."/>
            <person name="Antonio M."/>
            <person name="Oren A."/>
            <person name="Chaudhuri R.R."/>
            <person name="La Ragione R."/>
            <person name="Hildebrand F."/>
            <person name="Pallen M.J."/>
        </authorList>
    </citation>
    <scope>NUCLEOTIDE SEQUENCE</scope>
    <source>
        <strain evidence="2">ChiBcec15-4380</strain>
    </source>
</reference>
<dbReference type="Proteomes" id="UP000824239">
    <property type="component" value="Unassembled WGS sequence"/>
</dbReference>
<feature type="compositionally biased region" description="Low complexity" evidence="1">
    <location>
        <begin position="86"/>
        <end position="101"/>
    </location>
</feature>
<proteinExistence type="predicted"/>
<gene>
    <name evidence="2" type="ORF">IAA53_09415</name>
</gene>
<accession>A0A9D1DIV8</accession>
<sequence>MMEMKITVEAPDLAASILKLAEAIASGPDPALLIPDEPLPVSAYPTTPAPAAPVAAPMSPAPVNPTPGPAPTTAAPVVAPSPSPTPVTNAPTAGPTSAAPGNTPAPAVPVAGAPTYTLDQISRAGASLVDAGKMQQLLELLGRYGVQAVTQLKPEQYGAFATELRALGAQI</sequence>
<dbReference type="AlphaFoldDB" id="A0A9D1DIV8"/>
<evidence type="ECO:0000313" key="2">
    <source>
        <dbReference type="EMBL" id="HIR51470.1"/>
    </source>
</evidence>
<organism evidence="2 3">
    <name type="scientific">Candidatus Avoscillospira avicola</name>
    <dbReference type="NCBI Taxonomy" id="2840706"/>
    <lineage>
        <taxon>Bacteria</taxon>
        <taxon>Bacillati</taxon>
        <taxon>Bacillota</taxon>
        <taxon>Clostridia</taxon>
        <taxon>Eubacteriales</taxon>
        <taxon>Oscillospiraceae</taxon>
        <taxon>Oscillospiraceae incertae sedis</taxon>
        <taxon>Candidatus Avoscillospira</taxon>
    </lineage>
</organism>
<protein>
    <submittedName>
        <fullName evidence="2">Uncharacterized protein</fullName>
    </submittedName>
</protein>
<evidence type="ECO:0000256" key="1">
    <source>
        <dbReference type="SAM" id="MobiDB-lite"/>
    </source>
</evidence>